<sequence length="242" mass="24862">MTKKSTKRNLRIFVFLLFLLPLGAFAQSTPNVYLCGTGTVKLTPTFTGYTPVANDKIIWSVDGTPQAPVTYATAADAIYNVPATLATGTHTYSVQVVPADANLCPSDASDNTVVEKLPPPAIAVNAPGSVYCTDQTATTIITASKDAGLTLPTGVSLVYTWSATKAGVAITDLTTVGASSGTNNELFTLKAGVTPDAYVFTAEGKYSVGAATIVPSTSCTATAFKAITVTVKPGKATIAIAP</sequence>
<evidence type="ECO:0000313" key="2">
    <source>
        <dbReference type="EMBL" id="TCD29036.1"/>
    </source>
</evidence>
<name>A0A4R0Q7P2_9SPHI</name>
<feature type="chain" id="PRO_5020710298" description="Ig-like domain-containing protein" evidence="1">
    <location>
        <begin position="27"/>
        <end position="242"/>
    </location>
</feature>
<gene>
    <name evidence="2" type="ORF">EZ456_02430</name>
</gene>
<accession>A0A4R0Q7P2</accession>
<keyword evidence="3" id="KW-1185">Reference proteome</keyword>
<feature type="signal peptide" evidence="1">
    <location>
        <begin position="1"/>
        <end position="26"/>
    </location>
</feature>
<dbReference type="OrthoDB" id="756591at2"/>
<organism evidence="2 3">
    <name type="scientific">Pedobacter psychrodurus</name>
    <dbReference type="NCBI Taxonomy" id="2530456"/>
    <lineage>
        <taxon>Bacteria</taxon>
        <taxon>Pseudomonadati</taxon>
        <taxon>Bacteroidota</taxon>
        <taxon>Sphingobacteriia</taxon>
        <taxon>Sphingobacteriales</taxon>
        <taxon>Sphingobacteriaceae</taxon>
        <taxon>Pedobacter</taxon>
    </lineage>
</organism>
<comment type="caution">
    <text evidence="2">The sequence shown here is derived from an EMBL/GenBank/DDBJ whole genome shotgun (WGS) entry which is preliminary data.</text>
</comment>
<proteinExistence type="predicted"/>
<keyword evidence="1" id="KW-0732">Signal</keyword>
<evidence type="ECO:0000313" key="3">
    <source>
        <dbReference type="Proteomes" id="UP000293925"/>
    </source>
</evidence>
<protein>
    <recommendedName>
        <fullName evidence="4">Ig-like domain-containing protein</fullName>
    </recommendedName>
</protein>
<dbReference type="AlphaFoldDB" id="A0A4R0Q7P2"/>
<evidence type="ECO:0000256" key="1">
    <source>
        <dbReference type="SAM" id="SignalP"/>
    </source>
</evidence>
<dbReference type="EMBL" id="SJSO01000002">
    <property type="protein sequence ID" value="TCD29036.1"/>
    <property type="molecule type" value="Genomic_DNA"/>
</dbReference>
<reference evidence="2 3" key="1">
    <citation type="submission" date="2019-02" db="EMBL/GenBank/DDBJ databases">
        <title>Pedobacter sp. RP-3-21 sp. nov., isolated from Arctic soil.</title>
        <authorList>
            <person name="Dahal R.H."/>
        </authorList>
    </citation>
    <scope>NUCLEOTIDE SEQUENCE [LARGE SCALE GENOMIC DNA]</scope>
    <source>
        <strain evidence="2 3">RP-3-21</strain>
    </source>
</reference>
<evidence type="ECO:0008006" key="4">
    <source>
        <dbReference type="Google" id="ProtNLM"/>
    </source>
</evidence>
<dbReference type="RefSeq" id="WP_131526994.1">
    <property type="nucleotide sequence ID" value="NZ_SJSO01000002.1"/>
</dbReference>
<dbReference type="Proteomes" id="UP000293925">
    <property type="component" value="Unassembled WGS sequence"/>
</dbReference>